<sequence>MSLSERSYEEKRGFIRMRVDTMVTFTKVDGKERYEGRCRNLSGAGMLLETEKKLESGDRLRVTIPSEGPDFSPLDAVVEVVRVTPLPNLHFFRLGVVIKKICN</sequence>
<dbReference type="RefSeq" id="WP_101896059.1">
    <property type="nucleotide sequence ID" value="NZ_CP022684.1"/>
</dbReference>
<dbReference type="GO" id="GO:0035438">
    <property type="term" value="F:cyclic-di-GMP binding"/>
    <property type="evidence" value="ECO:0007669"/>
    <property type="project" value="InterPro"/>
</dbReference>
<evidence type="ECO:0000313" key="2">
    <source>
        <dbReference type="EMBL" id="AUM14686.1"/>
    </source>
</evidence>
<accession>A0A2K9LQS2</accession>
<protein>
    <recommendedName>
        <fullName evidence="1">PilZ domain-containing protein</fullName>
    </recommendedName>
</protein>
<evidence type="ECO:0000259" key="1">
    <source>
        <dbReference type="Pfam" id="PF07238"/>
    </source>
</evidence>
<organism evidence="2 3">
    <name type="scientific">Ketobacter alkanivorans</name>
    <dbReference type="NCBI Taxonomy" id="1917421"/>
    <lineage>
        <taxon>Bacteria</taxon>
        <taxon>Pseudomonadati</taxon>
        <taxon>Pseudomonadota</taxon>
        <taxon>Gammaproteobacteria</taxon>
        <taxon>Pseudomonadales</taxon>
        <taxon>Ketobacteraceae</taxon>
        <taxon>Ketobacter</taxon>
    </lineage>
</organism>
<dbReference type="Proteomes" id="UP000235116">
    <property type="component" value="Chromosome"/>
</dbReference>
<dbReference type="EMBL" id="CP022684">
    <property type="protein sequence ID" value="AUM14686.1"/>
    <property type="molecule type" value="Genomic_DNA"/>
</dbReference>
<feature type="domain" description="PilZ" evidence="1">
    <location>
        <begin position="11"/>
        <end position="98"/>
    </location>
</feature>
<dbReference type="InterPro" id="IPR009875">
    <property type="entry name" value="PilZ_domain"/>
</dbReference>
<dbReference type="AlphaFoldDB" id="A0A2K9LQS2"/>
<dbReference type="KEGG" id="kak:Kalk_20620"/>
<dbReference type="Pfam" id="PF07238">
    <property type="entry name" value="PilZ"/>
    <property type="match status" value="1"/>
</dbReference>
<dbReference type="SUPFAM" id="SSF141371">
    <property type="entry name" value="PilZ domain-like"/>
    <property type="match status" value="1"/>
</dbReference>
<dbReference type="OrthoDB" id="5290589at2"/>
<reference evidence="3" key="1">
    <citation type="submission" date="2017-08" db="EMBL/GenBank/DDBJ databases">
        <title>Direct submision.</title>
        <authorList>
            <person name="Kim S.-J."/>
            <person name="Rhee S.-K."/>
        </authorList>
    </citation>
    <scope>NUCLEOTIDE SEQUENCE [LARGE SCALE GENOMIC DNA]</scope>
    <source>
        <strain evidence="3">GI5</strain>
    </source>
</reference>
<gene>
    <name evidence="2" type="ORF">Kalk_20620</name>
</gene>
<name>A0A2K9LQS2_9GAMM</name>
<dbReference type="Gene3D" id="2.40.10.220">
    <property type="entry name" value="predicted glycosyltransferase like domains"/>
    <property type="match status" value="1"/>
</dbReference>
<proteinExistence type="predicted"/>
<keyword evidence="3" id="KW-1185">Reference proteome</keyword>
<evidence type="ECO:0000313" key="3">
    <source>
        <dbReference type="Proteomes" id="UP000235116"/>
    </source>
</evidence>